<evidence type="ECO:0000313" key="3">
    <source>
        <dbReference type="Proteomes" id="UP000324222"/>
    </source>
</evidence>
<sequence>MQSTGSRTGSSPCDLSWQLAVLSLDIYCTMPHHPPILQTSLRCLANVDSRDHLAFAMMWIIRTAIALAFNAAAGQTLPAVYFVLSNPDIRS</sequence>
<accession>A0A5B7FXU5</accession>
<evidence type="ECO:0000313" key="2">
    <source>
        <dbReference type="EMBL" id="MPC52341.1"/>
    </source>
</evidence>
<keyword evidence="1" id="KW-0472">Membrane</keyword>
<dbReference type="AlphaFoldDB" id="A0A5B7FXU5"/>
<keyword evidence="1" id="KW-1133">Transmembrane helix</keyword>
<evidence type="ECO:0000256" key="1">
    <source>
        <dbReference type="SAM" id="Phobius"/>
    </source>
</evidence>
<dbReference type="EMBL" id="VSRR010010801">
    <property type="protein sequence ID" value="MPC52341.1"/>
    <property type="molecule type" value="Genomic_DNA"/>
</dbReference>
<keyword evidence="3" id="KW-1185">Reference proteome</keyword>
<proteinExistence type="predicted"/>
<reference evidence="2 3" key="1">
    <citation type="submission" date="2019-05" db="EMBL/GenBank/DDBJ databases">
        <title>Another draft genome of Portunus trituberculatus and its Hox gene families provides insights of decapod evolution.</title>
        <authorList>
            <person name="Jeong J.-H."/>
            <person name="Song I."/>
            <person name="Kim S."/>
            <person name="Choi T."/>
            <person name="Kim D."/>
            <person name="Ryu S."/>
            <person name="Kim W."/>
        </authorList>
    </citation>
    <scope>NUCLEOTIDE SEQUENCE [LARGE SCALE GENOMIC DNA]</scope>
    <source>
        <tissue evidence="2">Muscle</tissue>
    </source>
</reference>
<gene>
    <name evidence="2" type="ORF">E2C01_046206</name>
</gene>
<comment type="caution">
    <text evidence="2">The sequence shown here is derived from an EMBL/GenBank/DDBJ whole genome shotgun (WGS) entry which is preliminary data.</text>
</comment>
<dbReference type="Proteomes" id="UP000324222">
    <property type="component" value="Unassembled WGS sequence"/>
</dbReference>
<protein>
    <submittedName>
        <fullName evidence="2">Uncharacterized protein</fullName>
    </submittedName>
</protein>
<keyword evidence="1" id="KW-0812">Transmembrane</keyword>
<organism evidence="2 3">
    <name type="scientific">Portunus trituberculatus</name>
    <name type="common">Swimming crab</name>
    <name type="synonym">Neptunus trituberculatus</name>
    <dbReference type="NCBI Taxonomy" id="210409"/>
    <lineage>
        <taxon>Eukaryota</taxon>
        <taxon>Metazoa</taxon>
        <taxon>Ecdysozoa</taxon>
        <taxon>Arthropoda</taxon>
        <taxon>Crustacea</taxon>
        <taxon>Multicrustacea</taxon>
        <taxon>Malacostraca</taxon>
        <taxon>Eumalacostraca</taxon>
        <taxon>Eucarida</taxon>
        <taxon>Decapoda</taxon>
        <taxon>Pleocyemata</taxon>
        <taxon>Brachyura</taxon>
        <taxon>Eubrachyura</taxon>
        <taxon>Portunoidea</taxon>
        <taxon>Portunidae</taxon>
        <taxon>Portuninae</taxon>
        <taxon>Portunus</taxon>
    </lineage>
</organism>
<feature type="transmembrane region" description="Helical" evidence="1">
    <location>
        <begin position="59"/>
        <end position="84"/>
    </location>
</feature>
<name>A0A5B7FXU5_PORTR</name>